<gene>
    <name evidence="1" type="ORF">VCR5J5_1440027</name>
</gene>
<evidence type="ECO:0000313" key="2">
    <source>
        <dbReference type="Proteomes" id="UP000049495"/>
    </source>
</evidence>
<comment type="caution">
    <text evidence="1">The sequence shown here is derived from an EMBL/GenBank/DDBJ whole genome shotgun (WGS) entry which is preliminary data.</text>
</comment>
<name>A0A822MUU1_9VIBR</name>
<organism evidence="1 2">
    <name type="scientific">Vibrio crassostreae</name>
    <dbReference type="NCBI Taxonomy" id="246167"/>
    <lineage>
        <taxon>Bacteria</taxon>
        <taxon>Pseudomonadati</taxon>
        <taxon>Pseudomonadota</taxon>
        <taxon>Gammaproteobacteria</taxon>
        <taxon>Vibrionales</taxon>
        <taxon>Vibrionaceae</taxon>
        <taxon>Vibrio</taxon>
    </lineage>
</organism>
<sequence>MTFLQIFLALFLFKEKYYVRRYKQRSTRNRFNHYLTRASPSYRI</sequence>
<evidence type="ECO:0000313" key="1">
    <source>
        <dbReference type="EMBL" id="CDT08533.1"/>
    </source>
</evidence>
<reference evidence="2" key="1">
    <citation type="submission" date="2014-06" db="EMBL/GenBank/DDBJ databases">
        <authorList>
            <person name="Le Roux Frederique"/>
        </authorList>
    </citation>
    <scope>NUCLEOTIDE SEQUENCE [LARGE SCALE GENOMIC DNA]</scope>
    <source>
        <strain evidence="2">J5-5</strain>
    </source>
</reference>
<proteinExistence type="predicted"/>
<accession>A0A822MUU1</accession>
<dbReference type="Proteomes" id="UP000049495">
    <property type="component" value="Unassembled WGS sequence"/>
</dbReference>
<protein>
    <submittedName>
        <fullName evidence="1">Uncharacterized protein</fullName>
    </submittedName>
</protein>
<dbReference type="EMBL" id="CCJV01000051">
    <property type="protein sequence ID" value="CDT08533.1"/>
    <property type="molecule type" value="Genomic_DNA"/>
</dbReference>
<dbReference type="AlphaFoldDB" id="A0A822MUU1"/>